<protein>
    <submittedName>
        <fullName evidence="1">Uncharacterized protein</fullName>
    </submittedName>
</protein>
<name>A0A371CJA9_9APHY</name>
<gene>
    <name evidence="1" type="ORF">OH76DRAFT_1366326</name>
</gene>
<reference evidence="1 2" key="1">
    <citation type="journal article" date="2018" name="Biotechnol. Biofuels">
        <title>Integrative visual omics of the white-rot fungus Polyporus brumalis exposes the biotechnological potential of its oxidative enzymes for delignifying raw plant biomass.</title>
        <authorList>
            <person name="Miyauchi S."/>
            <person name="Rancon A."/>
            <person name="Drula E."/>
            <person name="Hage H."/>
            <person name="Chaduli D."/>
            <person name="Favel A."/>
            <person name="Grisel S."/>
            <person name="Henrissat B."/>
            <person name="Herpoel-Gimbert I."/>
            <person name="Ruiz-Duenas F.J."/>
            <person name="Chevret D."/>
            <person name="Hainaut M."/>
            <person name="Lin J."/>
            <person name="Wang M."/>
            <person name="Pangilinan J."/>
            <person name="Lipzen A."/>
            <person name="Lesage-Meessen L."/>
            <person name="Navarro D."/>
            <person name="Riley R."/>
            <person name="Grigoriev I.V."/>
            <person name="Zhou S."/>
            <person name="Raouche S."/>
            <person name="Rosso M.N."/>
        </authorList>
    </citation>
    <scope>NUCLEOTIDE SEQUENCE [LARGE SCALE GENOMIC DNA]</scope>
    <source>
        <strain evidence="1 2">BRFM 1820</strain>
    </source>
</reference>
<dbReference type="STRING" id="139420.A0A371CJA9"/>
<dbReference type="Proteomes" id="UP000256964">
    <property type="component" value="Unassembled WGS sequence"/>
</dbReference>
<organism evidence="1 2">
    <name type="scientific">Lentinus brumalis</name>
    <dbReference type="NCBI Taxonomy" id="2498619"/>
    <lineage>
        <taxon>Eukaryota</taxon>
        <taxon>Fungi</taxon>
        <taxon>Dikarya</taxon>
        <taxon>Basidiomycota</taxon>
        <taxon>Agaricomycotina</taxon>
        <taxon>Agaricomycetes</taxon>
        <taxon>Polyporales</taxon>
        <taxon>Polyporaceae</taxon>
        <taxon>Lentinus</taxon>
    </lineage>
</organism>
<dbReference type="AlphaFoldDB" id="A0A371CJA9"/>
<evidence type="ECO:0000313" key="2">
    <source>
        <dbReference type="Proteomes" id="UP000256964"/>
    </source>
</evidence>
<keyword evidence="2" id="KW-1185">Reference proteome</keyword>
<dbReference type="OrthoDB" id="3253623at2759"/>
<sequence>MNEGPHALDIGASTNVAFLEQEEWLLLMFIAVSELGSLGSRTLRKRAAELRTMVTQEWARMQIHKEREWRRQKRTQAECKRTGAAYEMKGWLARLLSRKNIEVVMDEMLKRAVGAAKPIMTDLWDAPVFRELRTEDGKRFVDAPPGESRLILGLSIDGFNPFQNKEAKQDVTVSGIYVYCLNLPPHLRYRPENMYLVGVIP</sequence>
<feature type="non-terminal residue" evidence="1">
    <location>
        <position position="1"/>
    </location>
</feature>
<evidence type="ECO:0000313" key="1">
    <source>
        <dbReference type="EMBL" id="RDX40374.1"/>
    </source>
</evidence>
<accession>A0A371CJA9</accession>
<dbReference type="EMBL" id="KZ857560">
    <property type="protein sequence ID" value="RDX40374.1"/>
    <property type="molecule type" value="Genomic_DNA"/>
</dbReference>
<proteinExistence type="predicted"/>